<accession>A0ABW3Y4H8</accession>
<dbReference type="Pfam" id="PF13600">
    <property type="entry name" value="DUF4140"/>
    <property type="match status" value="1"/>
</dbReference>
<evidence type="ECO:0000259" key="2">
    <source>
        <dbReference type="Pfam" id="PF13600"/>
    </source>
</evidence>
<evidence type="ECO:0000313" key="3">
    <source>
        <dbReference type="EMBL" id="MFD1316731.1"/>
    </source>
</evidence>
<dbReference type="SUPFAM" id="SSF49464">
    <property type="entry name" value="Carboxypeptidase regulatory domain-like"/>
    <property type="match status" value="1"/>
</dbReference>
<dbReference type="Pfam" id="PF13598">
    <property type="entry name" value="DUF4139"/>
    <property type="match status" value="1"/>
</dbReference>
<evidence type="ECO:0000313" key="4">
    <source>
        <dbReference type="Proteomes" id="UP001597201"/>
    </source>
</evidence>
<feature type="domain" description="DUF4140" evidence="2">
    <location>
        <begin position="35"/>
        <end position="133"/>
    </location>
</feature>
<dbReference type="InterPro" id="IPR025554">
    <property type="entry name" value="DUF4140"/>
</dbReference>
<sequence>MRKTFSILIAVLTVSFSNAQESIKEKEIKSRVDEVTVYLDGAQITRKKKVQLQPGTHLLKFTDLSPFIRSKSVQIKAMGDVTVLSVNHHQNFVDKLEKSDALVDLEGKLELVKKELLKEKAYLEVISEEIDFLKENKNIGGKNQAVDVGNLQSATNYYGQKMTELKMAEIERKEKIEKINWEKQDIEDQINNLSSSKIFAKGEVHVKIESKMSTSPNLELTYLVDNASWYPSYDIRAKNVNEPIKVVYKANVRQDTKIDWQDVKLKFSSANPSVSGVAPQLKTYFLDYYSSPPRYDKAINEVSGHVYADSDRLPLPGTSVIVKGTTIGTSTDFDGFFSLSVPNESSILEFSFVGFETKSVPVNSAVQNIYLEESANALEEVVVMGYSSGNDSRVSSKLRGKASGVSMQELEVNESEEIPLLQVENQTSVDFAIDQPYTVNSDNQSFSVDMVRYDLPADYQYYSVPKIQNEAFLLASITDWQKYHLLEGEANIFFENTFVGKTILDTRYASDTLEISLGIDKNVQVKRERTSDFSSKKFVGTKKEELREYRISVRNNKAERINMLVLDQVPVSRMDEIKVELLEKSKAKINDNSGEISWSLDLDPSEEIDLDLKYSVKYPKNRNLVIE</sequence>
<comment type="caution">
    <text evidence="3">The sequence shown here is derived from an EMBL/GenBank/DDBJ whole genome shotgun (WGS) entry which is preliminary data.</text>
</comment>
<dbReference type="EMBL" id="JBHTMY010000004">
    <property type="protein sequence ID" value="MFD1316731.1"/>
    <property type="molecule type" value="Genomic_DNA"/>
</dbReference>
<proteinExistence type="predicted"/>
<dbReference type="RefSeq" id="WP_377180064.1">
    <property type="nucleotide sequence ID" value="NZ_JBHTMY010000004.1"/>
</dbReference>
<dbReference type="Pfam" id="PF13715">
    <property type="entry name" value="CarbopepD_reg_2"/>
    <property type="match status" value="1"/>
</dbReference>
<name>A0ABW3Y4H8_9FLAO</name>
<dbReference type="PANTHER" id="PTHR31005">
    <property type="entry name" value="DUF4139 DOMAIN-CONTAINING PROTEIN"/>
    <property type="match status" value="1"/>
</dbReference>
<dbReference type="InterPro" id="IPR008969">
    <property type="entry name" value="CarboxyPept-like_regulatory"/>
</dbReference>
<keyword evidence="4" id="KW-1185">Reference proteome</keyword>
<dbReference type="Proteomes" id="UP001597201">
    <property type="component" value="Unassembled WGS sequence"/>
</dbReference>
<evidence type="ECO:0000259" key="1">
    <source>
        <dbReference type="Pfam" id="PF13598"/>
    </source>
</evidence>
<feature type="domain" description="DUF4139" evidence="1">
    <location>
        <begin position="218"/>
        <end position="620"/>
    </location>
</feature>
<gene>
    <name evidence="3" type="ORF">ACFQ39_13985</name>
</gene>
<organism evidence="3 4">
    <name type="scientific">Namhaeicola litoreus</name>
    <dbReference type="NCBI Taxonomy" id="1052145"/>
    <lineage>
        <taxon>Bacteria</taxon>
        <taxon>Pseudomonadati</taxon>
        <taxon>Bacteroidota</taxon>
        <taxon>Flavobacteriia</taxon>
        <taxon>Flavobacteriales</taxon>
        <taxon>Flavobacteriaceae</taxon>
        <taxon>Namhaeicola</taxon>
    </lineage>
</organism>
<dbReference type="InterPro" id="IPR037291">
    <property type="entry name" value="DUF4139"/>
</dbReference>
<protein>
    <submittedName>
        <fullName evidence="3">Mucoidy inhibitor MuiA family protein</fullName>
    </submittedName>
</protein>
<dbReference type="NCBIfam" id="TIGR02231">
    <property type="entry name" value="mucoidy inhibitor MuiA family protein"/>
    <property type="match status" value="2"/>
</dbReference>
<reference evidence="4" key="1">
    <citation type="journal article" date="2019" name="Int. J. Syst. Evol. Microbiol.">
        <title>The Global Catalogue of Microorganisms (GCM) 10K type strain sequencing project: providing services to taxonomists for standard genome sequencing and annotation.</title>
        <authorList>
            <consortium name="The Broad Institute Genomics Platform"/>
            <consortium name="The Broad Institute Genome Sequencing Center for Infectious Disease"/>
            <person name="Wu L."/>
            <person name="Ma J."/>
        </authorList>
    </citation>
    <scope>NUCLEOTIDE SEQUENCE [LARGE SCALE GENOMIC DNA]</scope>
    <source>
        <strain evidence="4">CCUG 61485</strain>
    </source>
</reference>
<dbReference type="PANTHER" id="PTHR31005:SF8">
    <property type="entry name" value="DUF4139 DOMAIN-CONTAINING PROTEIN"/>
    <property type="match status" value="1"/>
</dbReference>
<dbReference type="Gene3D" id="2.60.40.1120">
    <property type="entry name" value="Carboxypeptidase-like, regulatory domain"/>
    <property type="match status" value="1"/>
</dbReference>
<dbReference type="InterPro" id="IPR011935">
    <property type="entry name" value="CHP02231"/>
</dbReference>